<dbReference type="Proteomes" id="UP000664779">
    <property type="component" value="Unassembled WGS sequence"/>
</dbReference>
<accession>A0A939EQX0</accession>
<name>A0A939EQX0_9HYPH</name>
<comment type="caution">
    <text evidence="1">The sequence shown here is derived from an EMBL/GenBank/DDBJ whole genome shotgun (WGS) entry which is preliminary data.</text>
</comment>
<dbReference type="AlphaFoldDB" id="A0A939EQX0"/>
<sequence length="120" mass="14313">MSHTKPSGIGPDDEYRELTPLCVSTFDLGRVEYHWRPRTAHMRVQEMRFGTIFSGPLRPQRMAAELMKEKLETQQRLLRYLSNAERSEYRKLRAIELREQSQTPRTYSQNRRFRQAIADL</sequence>
<dbReference type="RefSeq" id="WP_206942766.1">
    <property type="nucleotide sequence ID" value="NZ_JAFLNF010000007.1"/>
</dbReference>
<proteinExistence type="predicted"/>
<organism evidence="1 2">
    <name type="scientific">Roseibium limicola</name>
    <dbReference type="NCBI Taxonomy" id="2816037"/>
    <lineage>
        <taxon>Bacteria</taxon>
        <taxon>Pseudomonadati</taxon>
        <taxon>Pseudomonadota</taxon>
        <taxon>Alphaproteobacteria</taxon>
        <taxon>Hyphomicrobiales</taxon>
        <taxon>Stappiaceae</taxon>
        <taxon>Roseibium</taxon>
    </lineage>
</organism>
<gene>
    <name evidence="1" type="ORF">J0X15_15815</name>
</gene>
<keyword evidence="2" id="KW-1185">Reference proteome</keyword>
<evidence type="ECO:0000313" key="2">
    <source>
        <dbReference type="Proteomes" id="UP000664779"/>
    </source>
</evidence>
<evidence type="ECO:0000313" key="1">
    <source>
        <dbReference type="EMBL" id="MBO0346695.1"/>
    </source>
</evidence>
<reference evidence="1" key="1">
    <citation type="submission" date="2021-03" db="EMBL/GenBank/DDBJ databases">
        <title>Roseibium sp. CAU 1637 isolated from Incheon.</title>
        <authorList>
            <person name="Kim W."/>
        </authorList>
    </citation>
    <scope>NUCLEOTIDE SEQUENCE</scope>
    <source>
        <strain evidence="1">CAU 1637</strain>
    </source>
</reference>
<dbReference type="EMBL" id="JAFLNF010000007">
    <property type="protein sequence ID" value="MBO0346695.1"/>
    <property type="molecule type" value="Genomic_DNA"/>
</dbReference>
<protein>
    <submittedName>
        <fullName evidence="1">Uncharacterized protein</fullName>
    </submittedName>
</protein>